<keyword evidence="2" id="KW-0255">Endonuclease</keyword>
<keyword evidence="3" id="KW-1185">Reference proteome</keyword>
<protein>
    <submittedName>
        <fullName evidence="2">Putative HNH endonuclease</fullName>
    </submittedName>
</protein>
<dbReference type="SMART" id="SM00507">
    <property type="entry name" value="HNHc"/>
    <property type="match status" value="1"/>
</dbReference>
<evidence type="ECO:0000313" key="2">
    <source>
        <dbReference type="EMBL" id="QDH46541.1"/>
    </source>
</evidence>
<dbReference type="SUPFAM" id="SSF54060">
    <property type="entry name" value="His-Me finger endonucleases"/>
    <property type="match status" value="1"/>
</dbReference>
<sequence>MNVLHVKVDMTFSYNPTTGVVCRNGKPLTSRYPNGYLRTLYGGKEILLHRLAWFLYYNEWPEKPVDHINGIRDDNRINNLRLATYSENNRNAKIKTSNTSGVKCVYWHKARQKWCVQLRTNFGRISFGLHDDLEFAELVANEARDKYHLEFARNI</sequence>
<dbReference type="EMBL" id="MK838112">
    <property type="protein sequence ID" value="QDH46541.1"/>
    <property type="molecule type" value="Genomic_DNA"/>
</dbReference>
<name>A0A513ZZV8_9CAUD</name>
<feature type="domain" description="HNH nuclease" evidence="1">
    <location>
        <begin position="42"/>
        <end position="89"/>
    </location>
</feature>
<keyword evidence="2" id="KW-0540">Nuclease</keyword>
<proteinExistence type="predicted"/>
<dbReference type="Pfam" id="PF13392">
    <property type="entry name" value="HNH_3"/>
    <property type="match status" value="1"/>
</dbReference>
<reference evidence="2 3" key="1">
    <citation type="submission" date="2019-04" db="EMBL/GenBank/DDBJ databases">
        <title>Novel bacteriophages capable of disrupting biofilms from clinical strains of Aeromonas hydrophila with intrinsic antibiotic resistance.</title>
        <authorList>
            <person name="Kabwe M."/>
            <person name="Brown T.L."/>
            <person name="Speirs L."/>
            <person name="Ku H."/>
            <person name="Leach M."/>
            <person name="Chan H.T."/>
            <person name="Petrovski S."/>
            <person name="Lock P."/>
            <person name="Tucci J."/>
        </authorList>
    </citation>
    <scope>NUCLEOTIDE SEQUENCE [LARGE SCALE GENOMIC DNA]</scope>
</reference>
<accession>A0A513ZZV8</accession>
<dbReference type="InterPro" id="IPR003615">
    <property type="entry name" value="HNH_nuc"/>
</dbReference>
<dbReference type="Gene3D" id="3.90.75.20">
    <property type="match status" value="1"/>
</dbReference>
<organism evidence="2 3">
    <name type="scientific">Aeromonas phage LAh_6</name>
    <dbReference type="NCBI Taxonomy" id="2591030"/>
    <lineage>
        <taxon>Viruses</taxon>
        <taxon>Duplodnaviria</taxon>
        <taxon>Heunggongvirae</taxon>
        <taxon>Uroviricota</taxon>
        <taxon>Caudoviricetes</taxon>
        <taxon>Grimontviridae</taxon>
        <taxon>Lahexavirus</taxon>
        <taxon>Lahexavirus LAh6</taxon>
    </lineage>
</organism>
<evidence type="ECO:0000259" key="1">
    <source>
        <dbReference type="SMART" id="SM00507"/>
    </source>
</evidence>
<evidence type="ECO:0000313" key="3">
    <source>
        <dbReference type="Proteomes" id="UP000319466"/>
    </source>
</evidence>
<dbReference type="Proteomes" id="UP000319466">
    <property type="component" value="Segment"/>
</dbReference>
<dbReference type="InterPro" id="IPR044925">
    <property type="entry name" value="His-Me_finger_sf"/>
</dbReference>
<keyword evidence="2" id="KW-0378">Hydrolase</keyword>
<dbReference type="GO" id="GO:0004519">
    <property type="term" value="F:endonuclease activity"/>
    <property type="evidence" value="ECO:0007669"/>
    <property type="project" value="UniProtKB-KW"/>
</dbReference>
<gene>
    <name evidence="2" type="ORF">LAh6_35</name>
</gene>